<proteinExistence type="predicted"/>
<sequence length="43" mass="5261">MYRRKIIYKDSRFKKKREHQDSMDCINPILKQNFLDAVCINNS</sequence>
<name>A0A0A8XNU2_ARUDO</name>
<dbReference type="AlphaFoldDB" id="A0A0A8XNU2"/>
<organism evidence="1">
    <name type="scientific">Arundo donax</name>
    <name type="common">Giant reed</name>
    <name type="synonym">Donax arundinaceus</name>
    <dbReference type="NCBI Taxonomy" id="35708"/>
    <lineage>
        <taxon>Eukaryota</taxon>
        <taxon>Viridiplantae</taxon>
        <taxon>Streptophyta</taxon>
        <taxon>Embryophyta</taxon>
        <taxon>Tracheophyta</taxon>
        <taxon>Spermatophyta</taxon>
        <taxon>Magnoliopsida</taxon>
        <taxon>Liliopsida</taxon>
        <taxon>Poales</taxon>
        <taxon>Poaceae</taxon>
        <taxon>PACMAD clade</taxon>
        <taxon>Arundinoideae</taxon>
        <taxon>Arundineae</taxon>
        <taxon>Arundo</taxon>
    </lineage>
</organism>
<accession>A0A0A8XNU2</accession>
<reference evidence="1" key="2">
    <citation type="journal article" date="2015" name="Data Brief">
        <title>Shoot transcriptome of the giant reed, Arundo donax.</title>
        <authorList>
            <person name="Barrero R.A."/>
            <person name="Guerrero F.D."/>
            <person name="Moolhuijzen P."/>
            <person name="Goolsby J.A."/>
            <person name="Tidwell J."/>
            <person name="Bellgard S.E."/>
            <person name="Bellgard M.I."/>
        </authorList>
    </citation>
    <scope>NUCLEOTIDE SEQUENCE</scope>
    <source>
        <tissue evidence="1">Shoot tissue taken approximately 20 cm above the soil surface</tissue>
    </source>
</reference>
<evidence type="ECO:0000313" key="1">
    <source>
        <dbReference type="EMBL" id="JAD15156.1"/>
    </source>
</evidence>
<protein>
    <submittedName>
        <fullName evidence="1">Uncharacterized protein</fullName>
    </submittedName>
</protein>
<reference evidence="1" key="1">
    <citation type="submission" date="2014-09" db="EMBL/GenBank/DDBJ databases">
        <authorList>
            <person name="Magalhaes I.L.F."/>
            <person name="Oliveira U."/>
            <person name="Santos F.R."/>
            <person name="Vidigal T.H.D.A."/>
            <person name="Brescovit A.D."/>
            <person name="Santos A.J."/>
        </authorList>
    </citation>
    <scope>NUCLEOTIDE SEQUENCE</scope>
    <source>
        <tissue evidence="1">Shoot tissue taken approximately 20 cm above the soil surface</tissue>
    </source>
</reference>
<dbReference type="EMBL" id="GBRH01282739">
    <property type="protein sequence ID" value="JAD15156.1"/>
    <property type="molecule type" value="Transcribed_RNA"/>
</dbReference>